<dbReference type="Proteomes" id="UP000736787">
    <property type="component" value="Unassembled WGS sequence"/>
</dbReference>
<evidence type="ECO:0000313" key="3">
    <source>
        <dbReference type="Proteomes" id="UP000735874"/>
    </source>
</evidence>
<protein>
    <submittedName>
        <fullName evidence="1">Uncharacterized protein</fullName>
    </submittedName>
</protein>
<evidence type="ECO:0000313" key="1">
    <source>
        <dbReference type="EMBL" id="KAG2858301.1"/>
    </source>
</evidence>
<evidence type="ECO:0000313" key="2">
    <source>
        <dbReference type="EMBL" id="KAG2940975.1"/>
    </source>
</evidence>
<proteinExistence type="predicted"/>
<dbReference type="EMBL" id="RCMK01000251">
    <property type="protein sequence ID" value="KAG2940975.1"/>
    <property type="molecule type" value="Genomic_DNA"/>
</dbReference>
<sequence length="75" mass="8459">MLNPIENVLSVGFKASSFLQAADQRFLPAVTTTANSRKFCRHTLCFHAKISLFNGFAVYFTKLLLYVRRDSANSI</sequence>
<dbReference type="Proteomes" id="UP000735874">
    <property type="component" value="Unassembled WGS sequence"/>
</dbReference>
<organism evidence="1 3">
    <name type="scientific">Phytophthora cactorum</name>
    <dbReference type="NCBI Taxonomy" id="29920"/>
    <lineage>
        <taxon>Eukaryota</taxon>
        <taxon>Sar</taxon>
        <taxon>Stramenopiles</taxon>
        <taxon>Oomycota</taxon>
        <taxon>Peronosporomycetes</taxon>
        <taxon>Peronosporales</taxon>
        <taxon>Peronosporaceae</taxon>
        <taxon>Phytophthora</taxon>
    </lineage>
</organism>
<name>A0A8T0Z811_9STRA</name>
<reference evidence="1" key="1">
    <citation type="submission" date="2018-10" db="EMBL/GenBank/DDBJ databases">
        <title>Effector identification in a new, highly contiguous assembly of the strawberry crown rot pathogen Phytophthora cactorum.</title>
        <authorList>
            <person name="Armitage A.D."/>
            <person name="Nellist C.F."/>
            <person name="Bates H."/>
            <person name="Vickerstaff R.J."/>
            <person name="Harrison R.J."/>
        </authorList>
    </citation>
    <scope>NUCLEOTIDE SEQUENCE</scope>
    <source>
        <strain evidence="1">15-7</strain>
        <strain evidence="2">4040</strain>
    </source>
</reference>
<comment type="caution">
    <text evidence="1">The sequence shown here is derived from an EMBL/GenBank/DDBJ whole genome shotgun (WGS) entry which is preliminary data.</text>
</comment>
<dbReference type="AlphaFoldDB" id="A0A8T0Z811"/>
<dbReference type="EMBL" id="RCMG01000257">
    <property type="protein sequence ID" value="KAG2858301.1"/>
    <property type="molecule type" value="Genomic_DNA"/>
</dbReference>
<accession>A0A8T0Z811</accession>
<gene>
    <name evidence="1" type="ORF">PC113_g9929</name>
    <name evidence="2" type="ORF">PC117_g10362</name>
</gene>